<feature type="domain" description="Peptidase S9 prolyl oligopeptidase catalytic" evidence="1">
    <location>
        <begin position="202"/>
        <end position="356"/>
    </location>
</feature>
<evidence type="ECO:0000259" key="1">
    <source>
        <dbReference type="Pfam" id="PF00326"/>
    </source>
</evidence>
<proteinExistence type="predicted"/>
<dbReference type="PANTHER" id="PTHR12277:SF79">
    <property type="entry name" value="XAA-PRO DIPEPTIDYL-PEPTIDASE-RELATED"/>
    <property type="match status" value="1"/>
</dbReference>
<dbReference type="GO" id="GO:0006508">
    <property type="term" value="P:proteolysis"/>
    <property type="evidence" value="ECO:0007669"/>
    <property type="project" value="InterPro"/>
</dbReference>
<dbReference type="Proteomes" id="UP000198583">
    <property type="component" value="Unassembled WGS sequence"/>
</dbReference>
<gene>
    <name evidence="2" type="ORF">SAMN04488564_110369</name>
</gene>
<name>A0A1I6FB52_9PSEU</name>
<dbReference type="AlphaFoldDB" id="A0A1I6FB52"/>
<dbReference type="OrthoDB" id="8111537at2"/>
<evidence type="ECO:0000313" key="3">
    <source>
        <dbReference type="Proteomes" id="UP000198583"/>
    </source>
</evidence>
<dbReference type="SUPFAM" id="SSF53474">
    <property type="entry name" value="alpha/beta-Hydrolases"/>
    <property type="match status" value="1"/>
</dbReference>
<dbReference type="Pfam" id="PF00326">
    <property type="entry name" value="Peptidase_S9"/>
    <property type="match status" value="1"/>
</dbReference>
<dbReference type="Gene3D" id="3.40.50.1820">
    <property type="entry name" value="alpha/beta hydrolase"/>
    <property type="match status" value="1"/>
</dbReference>
<dbReference type="EMBL" id="FOYL01000010">
    <property type="protein sequence ID" value="SFR27185.1"/>
    <property type="molecule type" value="Genomic_DNA"/>
</dbReference>
<sequence>MMARRKIIRITVTSLLVVLVLVTAALGVVGWYYSGELLEPEEVPRRYPETALGVDEKNVVLAESKLTTLRGTFGIVWPGGTAKVGDVASNRDGRVERPLLEGTAPPEGTKVRIETDVYEGTPKTSLGLVYSDVAVPGELGDMPAWFVPGSNQDTWVITVHGRGASREEALRVVPQLHGAGLPVLLITYRNDAGVPKSPDGLYHLGDTEWHDVEAAIRYAQGQGAKKIVLYGWSMGGAIVGQTLARSGLAAAVTGVVLDSPVTNWTQTLNLQAANRGVPTWLTPVAELVSGWRADIDFDRFDLIRNPPALKPPTLLIHGSADGTVPAQSSRDLATAASGLGWPLQYVEIPGADHTSGWNVATDTYRGALGDFLTRSVGAKP</sequence>
<dbReference type="InterPro" id="IPR029058">
    <property type="entry name" value="AB_hydrolase_fold"/>
</dbReference>
<protein>
    <recommendedName>
        <fullName evidence="1">Peptidase S9 prolyl oligopeptidase catalytic domain-containing protein</fullName>
    </recommendedName>
</protein>
<dbReference type="InterPro" id="IPR001375">
    <property type="entry name" value="Peptidase_S9_cat"/>
</dbReference>
<accession>A0A1I6FB52</accession>
<dbReference type="GO" id="GO:0008236">
    <property type="term" value="F:serine-type peptidase activity"/>
    <property type="evidence" value="ECO:0007669"/>
    <property type="project" value="InterPro"/>
</dbReference>
<evidence type="ECO:0000313" key="2">
    <source>
        <dbReference type="EMBL" id="SFR27185.1"/>
    </source>
</evidence>
<keyword evidence="3" id="KW-1185">Reference proteome</keyword>
<organism evidence="2 3">
    <name type="scientific">Lentzea waywayandensis</name>
    <dbReference type="NCBI Taxonomy" id="84724"/>
    <lineage>
        <taxon>Bacteria</taxon>
        <taxon>Bacillati</taxon>
        <taxon>Actinomycetota</taxon>
        <taxon>Actinomycetes</taxon>
        <taxon>Pseudonocardiales</taxon>
        <taxon>Pseudonocardiaceae</taxon>
        <taxon>Lentzea</taxon>
    </lineage>
</organism>
<dbReference type="STRING" id="84724.SAMN04488564_110369"/>
<reference evidence="3" key="1">
    <citation type="submission" date="2016-10" db="EMBL/GenBank/DDBJ databases">
        <authorList>
            <person name="Varghese N."/>
            <person name="Submissions S."/>
        </authorList>
    </citation>
    <scope>NUCLEOTIDE SEQUENCE [LARGE SCALE GENOMIC DNA]</scope>
    <source>
        <strain evidence="3">DSM 44232</strain>
    </source>
</reference>
<dbReference type="PANTHER" id="PTHR12277">
    <property type="entry name" value="ALPHA/BETA HYDROLASE DOMAIN-CONTAINING PROTEIN"/>
    <property type="match status" value="1"/>
</dbReference>